<evidence type="ECO:0000313" key="2">
    <source>
        <dbReference type="EMBL" id="GAG47155.1"/>
    </source>
</evidence>
<accession>X0XUZ1</accession>
<proteinExistence type="predicted"/>
<feature type="transmembrane region" description="Helical" evidence="1">
    <location>
        <begin position="71"/>
        <end position="88"/>
    </location>
</feature>
<gene>
    <name evidence="2" type="ORF">S01H1_75117</name>
</gene>
<reference evidence="2" key="1">
    <citation type="journal article" date="2014" name="Front. Microbiol.">
        <title>High frequency of phylogenetically diverse reductive dehalogenase-homologous genes in deep subseafloor sedimentary metagenomes.</title>
        <authorList>
            <person name="Kawai M."/>
            <person name="Futagami T."/>
            <person name="Toyoda A."/>
            <person name="Takaki Y."/>
            <person name="Nishi S."/>
            <person name="Hori S."/>
            <person name="Arai W."/>
            <person name="Tsubouchi T."/>
            <person name="Morono Y."/>
            <person name="Uchiyama I."/>
            <person name="Ito T."/>
            <person name="Fujiyama A."/>
            <person name="Inagaki F."/>
            <person name="Takami H."/>
        </authorList>
    </citation>
    <scope>NUCLEOTIDE SEQUENCE</scope>
    <source>
        <strain evidence="2">Expedition CK06-06</strain>
    </source>
</reference>
<feature type="non-terminal residue" evidence="2">
    <location>
        <position position="1"/>
    </location>
</feature>
<protein>
    <recommendedName>
        <fullName evidence="3">High-affinity iron transporter</fullName>
    </recommendedName>
</protein>
<dbReference type="AlphaFoldDB" id="X0XUZ1"/>
<sequence>ILILFAAGLVAHGLHELQEAGLIPVVIEHVWDINPQVAAEGPIPLFHEQGHLGSIFKGLFGYNGNPSLLEVLFYVLYLAAVSLAWFRIDRRHPRWQKPLSRPHY</sequence>
<keyword evidence="1" id="KW-1133">Transmembrane helix</keyword>
<organism evidence="2">
    <name type="scientific">marine sediment metagenome</name>
    <dbReference type="NCBI Taxonomy" id="412755"/>
    <lineage>
        <taxon>unclassified sequences</taxon>
        <taxon>metagenomes</taxon>
        <taxon>ecological metagenomes</taxon>
    </lineage>
</organism>
<name>X0XUZ1_9ZZZZ</name>
<evidence type="ECO:0000256" key="1">
    <source>
        <dbReference type="SAM" id="Phobius"/>
    </source>
</evidence>
<keyword evidence="1" id="KW-0812">Transmembrane</keyword>
<dbReference type="EMBL" id="BARS01050300">
    <property type="protein sequence ID" value="GAG47155.1"/>
    <property type="molecule type" value="Genomic_DNA"/>
</dbReference>
<keyword evidence="1" id="KW-0472">Membrane</keyword>
<comment type="caution">
    <text evidence="2">The sequence shown here is derived from an EMBL/GenBank/DDBJ whole genome shotgun (WGS) entry which is preliminary data.</text>
</comment>
<evidence type="ECO:0008006" key="3">
    <source>
        <dbReference type="Google" id="ProtNLM"/>
    </source>
</evidence>